<name>W4Q5B3_9BACI</name>
<evidence type="ECO:0000313" key="4">
    <source>
        <dbReference type="EMBL" id="GAE27281.1"/>
    </source>
</evidence>
<comment type="similarity">
    <text evidence="1">Belongs to the DedA family.</text>
</comment>
<proteinExistence type="inferred from homology"/>
<protein>
    <submittedName>
        <fullName evidence="4">Alkaline phosphatase like protein</fullName>
    </submittedName>
</protein>
<dbReference type="InterPro" id="IPR032816">
    <property type="entry name" value="VTT_dom"/>
</dbReference>
<dbReference type="OrthoDB" id="9782291at2"/>
<dbReference type="InterPro" id="IPR051311">
    <property type="entry name" value="DedA_domain"/>
</dbReference>
<dbReference type="GO" id="GO:0005886">
    <property type="term" value="C:plasma membrane"/>
    <property type="evidence" value="ECO:0007669"/>
    <property type="project" value="TreeGrafter"/>
</dbReference>
<dbReference type="PANTHER" id="PTHR42709">
    <property type="entry name" value="ALKALINE PHOSPHATASE LIKE PROTEIN"/>
    <property type="match status" value="1"/>
</dbReference>
<evidence type="ECO:0000256" key="2">
    <source>
        <dbReference type="SAM" id="Phobius"/>
    </source>
</evidence>
<comment type="caution">
    <text evidence="4">The sequence shown here is derived from an EMBL/GenBank/DDBJ whole genome shotgun (WGS) entry which is preliminary data.</text>
</comment>
<reference evidence="4" key="1">
    <citation type="journal article" date="2014" name="Genome Announc.">
        <title>Draft Genome Sequences of Three Alkaliphilic Bacillus Strains, Bacillus wakoensis JCM 9140T, Bacillus akibai JCM 9157T, and Bacillus hemicellulosilyticus JCM 9152T.</title>
        <authorList>
            <person name="Yuki M."/>
            <person name="Oshima K."/>
            <person name="Suda W."/>
            <person name="Oshida Y."/>
            <person name="Kitamura K."/>
            <person name="Iida T."/>
            <person name="Hattori M."/>
            <person name="Ohkuma M."/>
        </authorList>
    </citation>
    <scope>NUCLEOTIDE SEQUENCE [LARGE SCALE GENOMIC DNA]</scope>
    <source>
        <strain evidence="4">JCM 9140</strain>
    </source>
</reference>
<feature type="transmembrane region" description="Helical" evidence="2">
    <location>
        <begin position="49"/>
        <end position="71"/>
    </location>
</feature>
<feature type="transmembrane region" description="Helical" evidence="2">
    <location>
        <begin position="7"/>
        <end position="29"/>
    </location>
</feature>
<feature type="transmembrane region" description="Helical" evidence="2">
    <location>
        <begin position="105"/>
        <end position="126"/>
    </location>
</feature>
<keyword evidence="2" id="KW-1133">Transmembrane helix</keyword>
<gene>
    <name evidence="4" type="ORF">JCM9140_3410</name>
</gene>
<keyword evidence="5" id="KW-1185">Reference proteome</keyword>
<dbReference type="PANTHER" id="PTHR42709:SF9">
    <property type="entry name" value="ALKALINE PHOSPHATASE LIKE PROTEIN"/>
    <property type="match status" value="1"/>
</dbReference>
<dbReference type="STRING" id="1236970.JCM9140_3410"/>
<feature type="domain" description="VTT" evidence="3">
    <location>
        <begin position="29"/>
        <end position="155"/>
    </location>
</feature>
<keyword evidence="2" id="KW-0812">Transmembrane</keyword>
<dbReference type="EMBL" id="BAUT01000044">
    <property type="protein sequence ID" value="GAE27281.1"/>
    <property type="molecule type" value="Genomic_DNA"/>
</dbReference>
<dbReference type="Pfam" id="PF09335">
    <property type="entry name" value="VTT_dom"/>
    <property type="match status" value="1"/>
</dbReference>
<dbReference type="Proteomes" id="UP000018890">
    <property type="component" value="Unassembled WGS sequence"/>
</dbReference>
<evidence type="ECO:0000259" key="3">
    <source>
        <dbReference type="Pfam" id="PF09335"/>
    </source>
</evidence>
<evidence type="ECO:0000313" key="5">
    <source>
        <dbReference type="Proteomes" id="UP000018890"/>
    </source>
</evidence>
<keyword evidence="2" id="KW-0472">Membrane</keyword>
<sequence>MEIVKYLIFEYGYFGIFIALIGGIVGLPVPDEVLLLTIGYYAYLGRINLLTALISSYLGAIIGITISYLLGAKLGLPFLLKFGPKLRLTHKRIEKAQQLFSKHGAWLLIIGYFIPGIRHVTGYLAGISRLNLRVFMLCSYIGAFFWVIVFVLSGYELGIRWYFIKQSFETHKFLIYFALSGLLAVIAVLFFFKFRWWKKD</sequence>
<feature type="transmembrane region" description="Helical" evidence="2">
    <location>
        <begin position="173"/>
        <end position="192"/>
    </location>
</feature>
<dbReference type="RefSeq" id="WP_034748276.1">
    <property type="nucleotide sequence ID" value="NZ_BAUT01000044.1"/>
</dbReference>
<accession>W4Q5B3</accession>
<dbReference type="AlphaFoldDB" id="W4Q5B3"/>
<evidence type="ECO:0000256" key="1">
    <source>
        <dbReference type="ARBA" id="ARBA00010792"/>
    </source>
</evidence>
<organism evidence="4 5">
    <name type="scientific">Halalkalibacter wakoensis JCM 9140</name>
    <dbReference type="NCBI Taxonomy" id="1236970"/>
    <lineage>
        <taxon>Bacteria</taxon>
        <taxon>Bacillati</taxon>
        <taxon>Bacillota</taxon>
        <taxon>Bacilli</taxon>
        <taxon>Bacillales</taxon>
        <taxon>Bacillaceae</taxon>
        <taxon>Halalkalibacter</taxon>
    </lineage>
</organism>